<feature type="compositionally biased region" description="Polar residues" evidence="1">
    <location>
        <begin position="539"/>
        <end position="552"/>
    </location>
</feature>
<feature type="region of interest" description="Disordered" evidence="1">
    <location>
        <begin position="535"/>
        <end position="555"/>
    </location>
</feature>
<protein>
    <recommendedName>
        <fullName evidence="2">C2H2-type domain-containing protein</fullName>
    </recommendedName>
</protein>
<keyword evidence="4" id="KW-1185">Reference proteome</keyword>
<accession>A0AAW0NMG4</accession>
<evidence type="ECO:0000256" key="1">
    <source>
        <dbReference type="SAM" id="MobiDB-lite"/>
    </source>
</evidence>
<feature type="compositionally biased region" description="Polar residues" evidence="1">
    <location>
        <begin position="414"/>
        <end position="427"/>
    </location>
</feature>
<comment type="caution">
    <text evidence="3">The sequence shown here is derived from an EMBL/GenBank/DDBJ whole genome shotgun (WGS) entry which is preliminary data.</text>
</comment>
<sequence length="676" mass="75822">MDSVDICAATSTADNCARLVHKPDRDWLKRLHLRKTALQPSAMQSPDKPGPKKIIAAAAATEATSTDKLTSTAWQSSNTPQSHESAQRTVTSAQNTLRFKCPQCTDNTERAAKDLLKHFDEKHQGCPPVFSCQTCKFTTHELSYLQVHVLSHKETFSCCSLCNDDVQRTWAEFSAHLTMFHTRNGKYLCEVCKKFSTSNDKEFLEHVLLHNLGLDMKNDQAICKATHSCQFCGFEASQKVLLAKHVKAAHGSANCNQKNKLFPINETKKKSRMTRSAVKDISWLTQDCLSLPGHEFLDKYCHLSDAQTTLEETQQFLIKSGKRKWSKALKDVLTYVPQEVNLSAKMENAIAHVLPDSSQDVLTVKNKINHQNGTGFAKRLKLMTEKEVEKANADLCGRIVGVASLNDCLQKQENTASQVGSTENPQTEENRENQRLKMDLNERNDGSEEMMQNATITNDLKALETKSVRKAVPKKKRKNMRWKNVKKTSRSKLKTALALKIVLKKNPQKGKQWVTQTSKTVKCSKTSLCEREAALKGNSGPTNTADRQTAGIQNGGRPVTELERVLVNGTKGKSEDFGGSDGTPALFRRRRLVWRSLSLPLTVKHPTQLSLLLLLPHTFRLLLHPLLWPFSSPPAFTPWTPIPKNLERTLHLVAINPNSRKEALRRTTVVVLNHPT</sequence>
<feature type="region of interest" description="Disordered" evidence="1">
    <location>
        <begin position="414"/>
        <end position="437"/>
    </location>
</feature>
<feature type="domain" description="C2H2-type" evidence="2">
    <location>
        <begin position="227"/>
        <end position="250"/>
    </location>
</feature>
<feature type="domain" description="C2H2-type" evidence="2">
    <location>
        <begin position="130"/>
        <end position="152"/>
    </location>
</feature>
<reference evidence="4" key="1">
    <citation type="submission" date="2024-04" db="EMBL/GenBank/DDBJ databases">
        <title>Salinicola lusitanus LLJ914,a marine bacterium isolated from the Okinawa Trough.</title>
        <authorList>
            <person name="Li J."/>
        </authorList>
    </citation>
    <scope>NUCLEOTIDE SEQUENCE [LARGE SCALE GENOMIC DNA]</scope>
</reference>
<dbReference type="Gene3D" id="3.30.160.60">
    <property type="entry name" value="Classic Zinc Finger"/>
    <property type="match status" value="1"/>
</dbReference>
<evidence type="ECO:0000313" key="3">
    <source>
        <dbReference type="EMBL" id="KAK7901212.1"/>
    </source>
</evidence>
<name>A0AAW0NMG4_9GOBI</name>
<dbReference type="AlphaFoldDB" id="A0AAW0NMG4"/>
<evidence type="ECO:0000313" key="4">
    <source>
        <dbReference type="Proteomes" id="UP001460270"/>
    </source>
</evidence>
<dbReference type="EMBL" id="JBBPFD010000013">
    <property type="protein sequence ID" value="KAK7901212.1"/>
    <property type="molecule type" value="Genomic_DNA"/>
</dbReference>
<feature type="compositionally biased region" description="Basic and acidic residues" evidence="1">
    <location>
        <begin position="428"/>
        <end position="437"/>
    </location>
</feature>
<organism evidence="3 4">
    <name type="scientific">Mugilogobius chulae</name>
    <name type="common">yellowstripe goby</name>
    <dbReference type="NCBI Taxonomy" id="88201"/>
    <lineage>
        <taxon>Eukaryota</taxon>
        <taxon>Metazoa</taxon>
        <taxon>Chordata</taxon>
        <taxon>Craniata</taxon>
        <taxon>Vertebrata</taxon>
        <taxon>Euteleostomi</taxon>
        <taxon>Actinopterygii</taxon>
        <taxon>Neopterygii</taxon>
        <taxon>Teleostei</taxon>
        <taxon>Neoteleostei</taxon>
        <taxon>Acanthomorphata</taxon>
        <taxon>Gobiaria</taxon>
        <taxon>Gobiiformes</taxon>
        <taxon>Gobioidei</taxon>
        <taxon>Gobiidae</taxon>
        <taxon>Gobionellinae</taxon>
        <taxon>Mugilogobius</taxon>
    </lineage>
</organism>
<feature type="region of interest" description="Disordered" evidence="1">
    <location>
        <begin position="66"/>
        <end position="89"/>
    </location>
</feature>
<feature type="domain" description="C2H2-type" evidence="2">
    <location>
        <begin position="99"/>
        <end position="123"/>
    </location>
</feature>
<gene>
    <name evidence="3" type="ORF">WMY93_017981</name>
</gene>
<evidence type="ECO:0000259" key="2">
    <source>
        <dbReference type="SMART" id="SM00355"/>
    </source>
</evidence>
<proteinExistence type="predicted"/>
<dbReference type="Proteomes" id="UP001460270">
    <property type="component" value="Unassembled WGS sequence"/>
</dbReference>
<dbReference type="SMART" id="SM00355">
    <property type="entry name" value="ZnF_C2H2"/>
    <property type="match status" value="4"/>
</dbReference>
<dbReference type="InterPro" id="IPR013087">
    <property type="entry name" value="Znf_C2H2_type"/>
</dbReference>
<feature type="compositionally biased region" description="Polar residues" evidence="1">
    <location>
        <begin position="67"/>
        <end position="89"/>
    </location>
</feature>
<feature type="domain" description="C2H2-type" evidence="2">
    <location>
        <begin position="187"/>
        <end position="210"/>
    </location>
</feature>